<keyword evidence="2" id="KW-1185">Reference proteome</keyword>
<sequence length="103" mass="11914">MQYMVKEVYRIVNKEHSRVLIYSYWPSAVWVVRLVLETLGFRTDRISAGQSAKERTDIIARFNDPKGDIDCISASIPSASESYNFQKCCYNIIILDVVNYNII</sequence>
<name>A0ACC3MAP8_9PEZI</name>
<gene>
    <name evidence="1" type="ORF">LTR37_021144</name>
</gene>
<organism evidence="1 2">
    <name type="scientific">Vermiconidia calcicola</name>
    <dbReference type="NCBI Taxonomy" id="1690605"/>
    <lineage>
        <taxon>Eukaryota</taxon>
        <taxon>Fungi</taxon>
        <taxon>Dikarya</taxon>
        <taxon>Ascomycota</taxon>
        <taxon>Pezizomycotina</taxon>
        <taxon>Dothideomycetes</taxon>
        <taxon>Dothideomycetidae</taxon>
        <taxon>Mycosphaerellales</taxon>
        <taxon>Extremaceae</taxon>
        <taxon>Vermiconidia</taxon>
    </lineage>
</organism>
<proteinExistence type="predicted"/>
<reference evidence="1" key="1">
    <citation type="submission" date="2023-07" db="EMBL/GenBank/DDBJ databases">
        <title>Black Yeasts Isolated from many extreme environments.</title>
        <authorList>
            <person name="Coleine C."/>
            <person name="Stajich J.E."/>
            <person name="Selbmann L."/>
        </authorList>
    </citation>
    <scope>NUCLEOTIDE SEQUENCE</scope>
    <source>
        <strain evidence="1">CCFEE 5714</strain>
    </source>
</reference>
<dbReference type="Proteomes" id="UP001281147">
    <property type="component" value="Unassembled WGS sequence"/>
</dbReference>
<comment type="caution">
    <text evidence="1">The sequence shown here is derived from an EMBL/GenBank/DDBJ whole genome shotgun (WGS) entry which is preliminary data.</text>
</comment>
<protein>
    <submittedName>
        <fullName evidence="1">Uncharacterized protein</fullName>
    </submittedName>
</protein>
<evidence type="ECO:0000313" key="2">
    <source>
        <dbReference type="Proteomes" id="UP001281147"/>
    </source>
</evidence>
<evidence type="ECO:0000313" key="1">
    <source>
        <dbReference type="EMBL" id="KAK3680593.1"/>
    </source>
</evidence>
<accession>A0ACC3MAP8</accession>
<dbReference type="EMBL" id="JAUTXU010000441">
    <property type="protein sequence ID" value="KAK3680593.1"/>
    <property type="molecule type" value="Genomic_DNA"/>
</dbReference>